<gene>
    <name evidence="3" type="ORF">SCHPADRAFT_836912</name>
</gene>
<evidence type="ECO:0000256" key="1">
    <source>
        <dbReference type="ARBA" id="ARBA00022729"/>
    </source>
</evidence>
<proteinExistence type="predicted"/>
<dbReference type="InterPro" id="IPR051477">
    <property type="entry name" value="Expansin_CellWall"/>
</dbReference>
<reference evidence="3 4" key="1">
    <citation type="submission" date="2015-04" db="EMBL/GenBank/DDBJ databases">
        <title>Complete genome sequence of Schizopora paradoxa KUC8140, a cosmopolitan wood degrader in East Asia.</title>
        <authorList>
            <consortium name="DOE Joint Genome Institute"/>
            <person name="Min B."/>
            <person name="Park H."/>
            <person name="Jang Y."/>
            <person name="Kim J.-J."/>
            <person name="Kim K.H."/>
            <person name="Pangilinan J."/>
            <person name="Lipzen A."/>
            <person name="Riley R."/>
            <person name="Grigoriev I.V."/>
            <person name="Spatafora J.W."/>
            <person name="Choi I.-G."/>
        </authorList>
    </citation>
    <scope>NUCLEOTIDE SEQUENCE [LARGE SCALE GENOMIC DNA]</scope>
    <source>
        <strain evidence="3 4">KUC8140</strain>
    </source>
</reference>
<evidence type="ECO:0000313" key="4">
    <source>
        <dbReference type="Proteomes" id="UP000053477"/>
    </source>
</evidence>
<dbReference type="PANTHER" id="PTHR31836">
    <property type="match status" value="1"/>
</dbReference>
<dbReference type="STRING" id="27342.A0A0H2R627"/>
<dbReference type="Proteomes" id="UP000053477">
    <property type="component" value="Unassembled WGS sequence"/>
</dbReference>
<evidence type="ECO:0000313" key="3">
    <source>
        <dbReference type="EMBL" id="KLO07319.1"/>
    </source>
</evidence>
<dbReference type="InParanoid" id="A0A0H2R627"/>
<feature type="non-terminal residue" evidence="3">
    <location>
        <position position="1"/>
    </location>
</feature>
<dbReference type="PANTHER" id="PTHR31836:SF28">
    <property type="entry name" value="SRCR DOMAIN-CONTAINING PROTEIN-RELATED"/>
    <property type="match status" value="1"/>
</dbReference>
<dbReference type="AlphaFoldDB" id="A0A0H2R627"/>
<evidence type="ECO:0000259" key="2">
    <source>
        <dbReference type="Pfam" id="PF03330"/>
    </source>
</evidence>
<keyword evidence="1" id="KW-0732">Signal</keyword>
<name>A0A0H2R627_9AGAM</name>
<dbReference type="Gene3D" id="2.40.40.10">
    <property type="entry name" value="RlpA-like domain"/>
    <property type="match status" value="1"/>
</dbReference>
<dbReference type="EMBL" id="KQ086147">
    <property type="protein sequence ID" value="KLO07319.1"/>
    <property type="molecule type" value="Genomic_DNA"/>
</dbReference>
<dbReference type="InterPro" id="IPR009009">
    <property type="entry name" value="RlpA-like_DPBB"/>
</dbReference>
<dbReference type="CDD" id="cd22191">
    <property type="entry name" value="DPBB_RlpA_EXP_N-like"/>
    <property type="match status" value="1"/>
</dbReference>
<dbReference type="InterPro" id="IPR036908">
    <property type="entry name" value="RlpA-like_sf"/>
</dbReference>
<organism evidence="3 4">
    <name type="scientific">Schizopora paradoxa</name>
    <dbReference type="NCBI Taxonomy" id="27342"/>
    <lineage>
        <taxon>Eukaryota</taxon>
        <taxon>Fungi</taxon>
        <taxon>Dikarya</taxon>
        <taxon>Basidiomycota</taxon>
        <taxon>Agaricomycotina</taxon>
        <taxon>Agaricomycetes</taxon>
        <taxon>Hymenochaetales</taxon>
        <taxon>Schizoporaceae</taxon>
        <taxon>Schizopora</taxon>
    </lineage>
</organism>
<dbReference type="OrthoDB" id="623670at2759"/>
<sequence>TDLFSGTYYGTGLGACGITNKDTDFIAAAAESLFDSFPGATANPNNNPICGKKVLAQYEGKSVEVTITDRCGGCTLEGSLDFSPSAFSQLADMSVGRIHGMTWQFIS</sequence>
<keyword evidence="4" id="KW-1185">Reference proteome</keyword>
<dbReference type="Pfam" id="PF03330">
    <property type="entry name" value="DPBB_1"/>
    <property type="match status" value="1"/>
</dbReference>
<dbReference type="SUPFAM" id="SSF50685">
    <property type="entry name" value="Barwin-like endoglucanases"/>
    <property type="match status" value="1"/>
</dbReference>
<feature type="domain" description="RlpA-like protein double-psi beta-barrel" evidence="2">
    <location>
        <begin position="49"/>
        <end position="98"/>
    </location>
</feature>
<protein>
    <submittedName>
        <fullName evidence="3">Plant expansin</fullName>
    </submittedName>
</protein>
<accession>A0A0H2R627</accession>